<organism evidence="12 13">
    <name type="scientific">Candidatus Kaiserbacteria bacterium RIFCSPHIGHO2_02_FULL_55_25</name>
    <dbReference type="NCBI Taxonomy" id="1798498"/>
    <lineage>
        <taxon>Bacteria</taxon>
        <taxon>Candidatus Kaiseribacteriota</taxon>
    </lineage>
</organism>
<dbReference type="Proteomes" id="UP000176914">
    <property type="component" value="Unassembled WGS sequence"/>
</dbReference>
<keyword evidence="5" id="KW-0665">Pyrimidine biosynthesis</keyword>
<dbReference type="Gene3D" id="3.40.50.1370">
    <property type="entry name" value="Aspartate/ornithine carbamoyltransferase"/>
    <property type="match status" value="2"/>
</dbReference>
<evidence type="ECO:0000256" key="5">
    <source>
        <dbReference type="ARBA" id="ARBA00022975"/>
    </source>
</evidence>
<evidence type="ECO:0000256" key="4">
    <source>
        <dbReference type="ARBA" id="ARBA00022679"/>
    </source>
</evidence>
<comment type="pathway">
    <text evidence="1">Pyrimidine metabolism; UMP biosynthesis via de novo pathway; (S)-dihydroorotate from bicarbonate: step 2/3.</text>
</comment>
<dbReference type="NCBIfam" id="TIGR00670">
    <property type="entry name" value="asp_carb_tr"/>
    <property type="match status" value="1"/>
</dbReference>
<dbReference type="InterPro" id="IPR036901">
    <property type="entry name" value="Asp/Orn_carbamoylTrfase_sf"/>
</dbReference>
<dbReference type="Pfam" id="PF02729">
    <property type="entry name" value="OTCace_N"/>
    <property type="match status" value="1"/>
</dbReference>
<dbReference type="Pfam" id="PF00185">
    <property type="entry name" value="OTCace"/>
    <property type="match status" value="1"/>
</dbReference>
<dbReference type="EMBL" id="MFLL01000005">
    <property type="protein sequence ID" value="OGG70367.1"/>
    <property type="molecule type" value="Genomic_DNA"/>
</dbReference>
<evidence type="ECO:0000256" key="1">
    <source>
        <dbReference type="ARBA" id="ARBA00004852"/>
    </source>
</evidence>
<evidence type="ECO:0000313" key="12">
    <source>
        <dbReference type="EMBL" id="OGG70367.1"/>
    </source>
</evidence>
<dbReference type="PANTHER" id="PTHR45753">
    <property type="entry name" value="ORNITHINE CARBAMOYLTRANSFERASE, MITOCHONDRIAL"/>
    <property type="match status" value="1"/>
</dbReference>
<dbReference type="PRINTS" id="PR00101">
    <property type="entry name" value="ATCASE"/>
</dbReference>
<dbReference type="GO" id="GO:0004070">
    <property type="term" value="F:aspartate carbamoyltransferase activity"/>
    <property type="evidence" value="ECO:0007669"/>
    <property type="project" value="UniProtKB-UniRule"/>
</dbReference>
<name>A0A1F6E9U1_9BACT</name>
<dbReference type="InterPro" id="IPR006132">
    <property type="entry name" value="Asp/Orn_carbamoyltranf_P-bd"/>
</dbReference>
<reference evidence="12 13" key="1">
    <citation type="journal article" date="2016" name="Nat. Commun.">
        <title>Thousands of microbial genomes shed light on interconnected biogeochemical processes in an aquifer system.</title>
        <authorList>
            <person name="Anantharaman K."/>
            <person name="Brown C.T."/>
            <person name="Hug L.A."/>
            <person name="Sharon I."/>
            <person name="Castelle C.J."/>
            <person name="Probst A.J."/>
            <person name="Thomas B.C."/>
            <person name="Singh A."/>
            <person name="Wilkins M.J."/>
            <person name="Karaoz U."/>
            <person name="Brodie E.L."/>
            <person name="Williams K.H."/>
            <person name="Hubbard S.S."/>
            <person name="Banfield J.F."/>
        </authorList>
    </citation>
    <scope>NUCLEOTIDE SEQUENCE [LARGE SCALE GENOMIC DNA]</scope>
</reference>
<comment type="catalytic activity">
    <reaction evidence="7">
        <text>carbamoyl phosphate + L-aspartate = N-carbamoyl-L-aspartate + phosphate + H(+)</text>
        <dbReference type="Rhea" id="RHEA:20013"/>
        <dbReference type="ChEBI" id="CHEBI:15378"/>
        <dbReference type="ChEBI" id="CHEBI:29991"/>
        <dbReference type="ChEBI" id="CHEBI:32814"/>
        <dbReference type="ChEBI" id="CHEBI:43474"/>
        <dbReference type="ChEBI" id="CHEBI:58228"/>
        <dbReference type="EC" id="2.1.3.2"/>
    </reaction>
</comment>
<evidence type="ECO:0000256" key="2">
    <source>
        <dbReference type="ARBA" id="ARBA00008896"/>
    </source>
</evidence>
<protein>
    <recommendedName>
        <fullName evidence="3 8">Aspartate carbamoyltransferase</fullName>
        <ecNumber evidence="3 8">2.1.3.2</ecNumber>
    </recommendedName>
</protein>
<evidence type="ECO:0000256" key="6">
    <source>
        <dbReference type="ARBA" id="ARBA00043884"/>
    </source>
</evidence>
<evidence type="ECO:0000313" key="13">
    <source>
        <dbReference type="Proteomes" id="UP000176914"/>
    </source>
</evidence>
<dbReference type="PROSITE" id="PS00097">
    <property type="entry name" value="CARBAMOYLTRANSFERASE"/>
    <property type="match status" value="1"/>
</dbReference>
<dbReference type="PANTHER" id="PTHR45753:SF6">
    <property type="entry name" value="ASPARTATE CARBAMOYLTRANSFERASE"/>
    <property type="match status" value="1"/>
</dbReference>
<evidence type="ECO:0000256" key="8">
    <source>
        <dbReference type="NCBIfam" id="TIGR00670"/>
    </source>
</evidence>
<evidence type="ECO:0000259" key="10">
    <source>
        <dbReference type="Pfam" id="PF00185"/>
    </source>
</evidence>
<dbReference type="InterPro" id="IPR002082">
    <property type="entry name" value="Asp_carbamoyltransf"/>
</dbReference>
<comment type="function">
    <text evidence="6">Catalyzes the condensation of carbamoyl phosphate and aspartate to form carbamoyl aspartate and inorganic phosphate, the committed step in the de novo pyrimidine nucleotide biosynthesis pathway.</text>
</comment>
<keyword evidence="4 9" id="KW-0808">Transferase</keyword>
<comment type="similarity">
    <text evidence="2">Belongs to the aspartate/ornithine carbamoyltransferase superfamily. ATCase family.</text>
</comment>
<gene>
    <name evidence="12" type="ORF">A3C20_03655</name>
</gene>
<dbReference type="InterPro" id="IPR006131">
    <property type="entry name" value="Asp_carbamoyltransf_Asp/Orn-bd"/>
</dbReference>
<dbReference type="GO" id="GO:0016597">
    <property type="term" value="F:amino acid binding"/>
    <property type="evidence" value="ECO:0007669"/>
    <property type="project" value="InterPro"/>
</dbReference>
<evidence type="ECO:0000256" key="3">
    <source>
        <dbReference type="ARBA" id="ARBA00013008"/>
    </source>
</evidence>
<feature type="domain" description="Aspartate/ornithine carbamoyltransferase carbamoyl-P binding" evidence="11">
    <location>
        <begin position="11"/>
        <end position="147"/>
    </location>
</feature>
<evidence type="ECO:0000256" key="9">
    <source>
        <dbReference type="RuleBase" id="RU003634"/>
    </source>
</evidence>
<sequence>MRKGRDLSFFDLVSIDQVTPEDLGLLYDVARRFREYKTYKFSFNKGSSQVNAFFEPSTRTSSSFDLAAKQLSMDTAGVSSNSSVEKGESYLDTVQTIDSYNVKTIVIRSKESGVPAVAARYTQASIINAGDGWHEHPTQALLDGLTMLDHCKSKDMKGRVVVIVGDIMHSRVFGSLVRLLKTLKAEVRISAPLTLIPEDVEKFGVKWYGKVEEALTGADVVYALRVQSERGANGFIPTLREYSKMFGISRKRLDLAKKDAILMHPGPVIRDIDVHSALAAVDEQSYILRQVENGMAVRKALLWLIVDRIDGKKKTFTRK</sequence>
<dbReference type="PRINTS" id="PR00100">
    <property type="entry name" value="AOTCASE"/>
</dbReference>
<dbReference type="AlphaFoldDB" id="A0A1F6E9U1"/>
<accession>A0A1F6E9U1</accession>
<dbReference type="GO" id="GO:0005829">
    <property type="term" value="C:cytosol"/>
    <property type="evidence" value="ECO:0007669"/>
    <property type="project" value="TreeGrafter"/>
</dbReference>
<evidence type="ECO:0000256" key="7">
    <source>
        <dbReference type="ARBA" id="ARBA00048859"/>
    </source>
</evidence>
<dbReference type="GO" id="GO:0044205">
    <property type="term" value="P:'de novo' UMP biosynthetic process"/>
    <property type="evidence" value="ECO:0007669"/>
    <property type="project" value="UniProtKB-UniPathway"/>
</dbReference>
<dbReference type="EC" id="2.1.3.2" evidence="3 8"/>
<dbReference type="InterPro" id="IPR006130">
    <property type="entry name" value="Asp/Orn_carbamoylTrfase"/>
</dbReference>
<dbReference type="GO" id="GO:0006520">
    <property type="term" value="P:amino acid metabolic process"/>
    <property type="evidence" value="ECO:0007669"/>
    <property type="project" value="InterPro"/>
</dbReference>
<proteinExistence type="inferred from homology"/>
<comment type="caution">
    <text evidence="12">The sequence shown here is derived from an EMBL/GenBank/DDBJ whole genome shotgun (WGS) entry which is preliminary data.</text>
</comment>
<evidence type="ECO:0000259" key="11">
    <source>
        <dbReference type="Pfam" id="PF02729"/>
    </source>
</evidence>
<dbReference type="SUPFAM" id="SSF53671">
    <property type="entry name" value="Aspartate/ornithine carbamoyltransferase"/>
    <property type="match status" value="1"/>
</dbReference>
<dbReference type="NCBIfam" id="NF002032">
    <property type="entry name" value="PRK00856.1"/>
    <property type="match status" value="1"/>
</dbReference>
<feature type="domain" description="Aspartate/ornithine carbamoyltransferase Asp/Orn-binding" evidence="10">
    <location>
        <begin position="158"/>
        <end position="304"/>
    </location>
</feature>
<dbReference type="UniPathway" id="UPA00070">
    <property type="reaction ID" value="UER00116"/>
</dbReference>
<dbReference type="GO" id="GO:0006207">
    <property type="term" value="P:'de novo' pyrimidine nucleobase biosynthetic process"/>
    <property type="evidence" value="ECO:0007669"/>
    <property type="project" value="InterPro"/>
</dbReference>